<comment type="caution">
    <text evidence="3">The sequence shown here is derived from an EMBL/GenBank/DDBJ whole genome shotgun (WGS) entry which is preliminary data.</text>
</comment>
<dbReference type="CDD" id="cd04301">
    <property type="entry name" value="NAT_SF"/>
    <property type="match status" value="1"/>
</dbReference>
<dbReference type="InterPro" id="IPR016181">
    <property type="entry name" value="Acyl_CoA_acyltransferase"/>
</dbReference>
<dbReference type="PROSITE" id="PS51186">
    <property type="entry name" value="GNAT"/>
    <property type="match status" value="1"/>
</dbReference>
<dbReference type="InterPro" id="IPR050769">
    <property type="entry name" value="NAT_camello-type"/>
</dbReference>
<dbReference type="InterPro" id="IPR000182">
    <property type="entry name" value="GNAT_dom"/>
</dbReference>
<dbReference type="PANTHER" id="PTHR13947:SF37">
    <property type="entry name" value="LD18367P"/>
    <property type="match status" value="1"/>
</dbReference>
<gene>
    <name evidence="3" type="ORF">AB1I55_14860</name>
</gene>
<keyword evidence="4" id="KW-1185">Reference proteome</keyword>
<proteinExistence type="predicted"/>
<accession>A0ABV3MG10</accession>
<organism evidence="3 4">
    <name type="scientific">Enterococcus entomosocium</name>
    <dbReference type="NCBI Taxonomy" id="3034352"/>
    <lineage>
        <taxon>Bacteria</taxon>
        <taxon>Bacillati</taxon>
        <taxon>Bacillota</taxon>
        <taxon>Bacilli</taxon>
        <taxon>Lactobacillales</taxon>
        <taxon>Enterococcaceae</taxon>
        <taxon>Enterococcus</taxon>
    </lineage>
</organism>
<evidence type="ECO:0000259" key="2">
    <source>
        <dbReference type="PROSITE" id="PS51186"/>
    </source>
</evidence>
<reference evidence="3 4" key="1">
    <citation type="submission" date="2024-05" db="EMBL/GenBank/DDBJ databases">
        <title>Human gut microbiome strain richness.</title>
        <authorList>
            <person name="Chen-Liaw A."/>
        </authorList>
    </citation>
    <scope>NUCLEOTIDE SEQUENCE [LARGE SCALE GENOMIC DNA]</scope>
    <source>
        <strain evidence="3 4">J1100102st1_G3_J1100102_180507</strain>
    </source>
</reference>
<feature type="domain" description="N-acetyltransferase" evidence="2">
    <location>
        <begin position="11"/>
        <end position="153"/>
    </location>
</feature>
<dbReference type="EMBL" id="JBFDTB010000030">
    <property type="protein sequence ID" value="MEW3467375.1"/>
    <property type="molecule type" value="Genomic_DNA"/>
</dbReference>
<dbReference type="PANTHER" id="PTHR13947">
    <property type="entry name" value="GNAT FAMILY N-ACETYLTRANSFERASE"/>
    <property type="match status" value="1"/>
</dbReference>
<evidence type="ECO:0000256" key="1">
    <source>
        <dbReference type="ARBA" id="ARBA00022679"/>
    </source>
</evidence>
<sequence length="153" mass="17594">MKILITDAANLDFIRLTKELDENLNGISADCPEEERTKYTSFNELSDMTKAFVLYDKEIAIGCAAFKKYTTDTVEVKRVFISKNYRGKGLSKILLFELEKQVKNDGFSRLVLETGKNNRTAVSMYKGHNYIEIDNFPPYTEMEDSICLSKDLY</sequence>
<evidence type="ECO:0000313" key="3">
    <source>
        <dbReference type="EMBL" id="MEW3467375.1"/>
    </source>
</evidence>
<dbReference type="Proteomes" id="UP001554047">
    <property type="component" value="Unassembled WGS sequence"/>
</dbReference>
<keyword evidence="1" id="KW-0808">Transferase</keyword>
<name>A0ABV3MG10_9ENTE</name>
<dbReference type="RefSeq" id="WP_196044711.1">
    <property type="nucleotide sequence ID" value="NZ_JBFDTA010000014.1"/>
</dbReference>
<dbReference type="SUPFAM" id="SSF55729">
    <property type="entry name" value="Acyl-CoA N-acyltransferases (Nat)"/>
    <property type="match status" value="1"/>
</dbReference>
<dbReference type="Pfam" id="PF00583">
    <property type="entry name" value="Acetyltransf_1"/>
    <property type="match status" value="1"/>
</dbReference>
<dbReference type="Gene3D" id="3.40.630.30">
    <property type="match status" value="1"/>
</dbReference>
<evidence type="ECO:0000313" key="4">
    <source>
        <dbReference type="Proteomes" id="UP001554047"/>
    </source>
</evidence>
<protein>
    <submittedName>
        <fullName evidence="3">GNAT family N-acetyltransferase</fullName>
    </submittedName>
</protein>